<dbReference type="InterPro" id="IPR055412">
    <property type="entry name" value="UVB_sens_C"/>
</dbReference>
<feature type="transmembrane region" description="Helical" evidence="6">
    <location>
        <begin position="251"/>
        <end position="268"/>
    </location>
</feature>
<sequence>MATSTITTTTLVTRVKLTADLQVAEYDKAGVLKATYVESTAVKRGPKRVDVIRPKSEKGLTRKLIDVFLPDGYPHCVSDDYTTYQIYDTLQALAGSIAGMVSSRAVWEGKWRFLDTVIVPWSKSIPGGSGRIGVGNSLASPTGAVLINVTREIFGRFATIMFAHAVGTSIEAECKAHRLLADVFCGFAMVLDCLSLSLPATYRLPVLCLSSTLFAASGVSGRAAKSSLSSHFAKWNNIAELNATESSQETVISLLGMLLGSIIVYLFPSRLATWILIFFLLSAYLVLNTAAVRAVKLRTINRQRANILLSTLTETGKVLTPQDVAAKETIFESRGGSVFRWQSGSVLGHCDFGVSLSSLLGCLQQIHSNSTTKSVNLPGIDLATITKLFRDEQYLLWCQPCTPSWHSSSRTPQIKVLIVLKQGISPESQLKAWYHGLLLSRLLSTHLPGSKVTDDHLLEHVTTSLHLSNKSFNSFARRLKTAGWELGVPALETRLGSRVVCEGS</sequence>
<dbReference type="PANTHER" id="PTHR12770:SF31">
    <property type="entry name" value="RUS FAMILY MEMBER 1"/>
    <property type="match status" value="1"/>
</dbReference>
<dbReference type="PANTHER" id="PTHR12770">
    <property type="entry name" value="RUS1 FAMILY PROTEIN C16ORF58"/>
    <property type="match status" value="1"/>
</dbReference>
<evidence type="ECO:0000259" key="8">
    <source>
        <dbReference type="Pfam" id="PF24160"/>
    </source>
</evidence>
<comment type="subcellular location">
    <subcellularLocation>
        <location evidence="1">Membrane</location>
    </subcellularLocation>
</comment>
<gene>
    <name evidence="9" type="ORF">EG328_007633</name>
</gene>
<reference evidence="9 10" key="1">
    <citation type="submission" date="2018-12" db="EMBL/GenBank/DDBJ databases">
        <title>Venturia inaequalis Genome Resource.</title>
        <authorList>
            <person name="Lichtner F.J."/>
        </authorList>
    </citation>
    <scope>NUCLEOTIDE SEQUENCE [LARGE SCALE GENOMIC DNA]</scope>
    <source>
        <strain evidence="9 10">120213</strain>
    </source>
</reference>
<comment type="similarity">
    <text evidence="2">Belongs to the RUS1 family.</text>
</comment>
<evidence type="ECO:0000259" key="7">
    <source>
        <dbReference type="Pfam" id="PF04884"/>
    </source>
</evidence>
<evidence type="ECO:0000256" key="1">
    <source>
        <dbReference type="ARBA" id="ARBA00004370"/>
    </source>
</evidence>
<organism evidence="9 10">
    <name type="scientific">Venturia inaequalis</name>
    <name type="common">Apple scab fungus</name>
    <dbReference type="NCBI Taxonomy" id="5025"/>
    <lineage>
        <taxon>Eukaryota</taxon>
        <taxon>Fungi</taxon>
        <taxon>Dikarya</taxon>
        <taxon>Ascomycota</taxon>
        <taxon>Pezizomycotina</taxon>
        <taxon>Dothideomycetes</taxon>
        <taxon>Pleosporomycetidae</taxon>
        <taxon>Venturiales</taxon>
        <taxon>Venturiaceae</taxon>
        <taxon>Venturia</taxon>
    </lineage>
</organism>
<name>A0A8H3UF86_VENIN</name>
<keyword evidence="5 6" id="KW-0472">Membrane</keyword>
<proteinExistence type="inferred from homology"/>
<dbReference type="InterPro" id="IPR054549">
    <property type="entry name" value="UVB_sens_RUS_dom"/>
</dbReference>
<comment type="caution">
    <text evidence="9">The sequence shown here is derived from an EMBL/GenBank/DDBJ whole genome shotgun (WGS) entry which is preliminary data.</text>
</comment>
<evidence type="ECO:0000256" key="2">
    <source>
        <dbReference type="ARBA" id="ARBA00007558"/>
    </source>
</evidence>
<evidence type="ECO:0000313" key="10">
    <source>
        <dbReference type="Proteomes" id="UP000447873"/>
    </source>
</evidence>
<keyword evidence="3 6" id="KW-0812">Transmembrane</keyword>
<feature type="transmembrane region" description="Helical" evidence="6">
    <location>
        <begin position="274"/>
        <end position="295"/>
    </location>
</feature>
<dbReference type="EMBL" id="WNWS01000411">
    <property type="protein sequence ID" value="KAE9968361.1"/>
    <property type="molecule type" value="Genomic_DNA"/>
</dbReference>
<dbReference type="InterPro" id="IPR006968">
    <property type="entry name" value="RUS_fam"/>
</dbReference>
<dbReference type="Pfam" id="PF24160">
    <property type="entry name" value="UVB_sens_C"/>
    <property type="match status" value="1"/>
</dbReference>
<evidence type="ECO:0000313" key="9">
    <source>
        <dbReference type="EMBL" id="KAE9968361.1"/>
    </source>
</evidence>
<evidence type="ECO:0000256" key="5">
    <source>
        <dbReference type="ARBA" id="ARBA00023136"/>
    </source>
</evidence>
<evidence type="ECO:0000256" key="4">
    <source>
        <dbReference type="ARBA" id="ARBA00022989"/>
    </source>
</evidence>
<evidence type="ECO:0008006" key="11">
    <source>
        <dbReference type="Google" id="ProtNLM"/>
    </source>
</evidence>
<evidence type="ECO:0000256" key="6">
    <source>
        <dbReference type="SAM" id="Phobius"/>
    </source>
</evidence>
<evidence type="ECO:0000256" key="3">
    <source>
        <dbReference type="ARBA" id="ARBA00022692"/>
    </source>
</evidence>
<feature type="domain" description="Root UVB sensitive protein C-terminal" evidence="8">
    <location>
        <begin position="415"/>
        <end position="487"/>
    </location>
</feature>
<dbReference type="AlphaFoldDB" id="A0A8H3UF86"/>
<protein>
    <recommendedName>
        <fullName evidence="11">DUF647-domain-containing protein</fullName>
    </recommendedName>
</protein>
<dbReference type="GO" id="GO:0016020">
    <property type="term" value="C:membrane"/>
    <property type="evidence" value="ECO:0007669"/>
    <property type="project" value="UniProtKB-SubCell"/>
</dbReference>
<keyword evidence="4 6" id="KW-1133">Transmembrane helix</keyword>
<dbReference type="Pfam" id="PF04884">
    <property type="entry name" value="UVB_sens_prot"/>
    <property type="match status" value="1"/>
</dbReference>
<dbReference type="Proteomes" id="UP000447873">
    <property type="component" value="Unassembled WGS sequence"/>
</dbReference>
<accession>A0A8H3UF86</accession>
<feature type="domain" description="Protein root UVB sensitive/RUS" evidence="7">
    <location>
        <begin position="56"/>
        <end position="315"/>
    </location>
</feature>